<dbReference type="EMBL" id="GBRH01275753">
    <property type="protein sequence ID" value="JAD22142.1"/>
    <property type="molecule type" value="Transcribed_RNA"/>
</dbReference>
<evidence type="ECO:0000313" key="1">
    <source>
        <dbReference type="EMBL" id="JAD22142.1"/>
    </source>
</evidence>
<name>A0A0A8YHP0_ARUDO</name>
<protein>
    <submittedName>
        <fullName evidence="1">Uncharacterized protein</fullName>
    </submittedName>
</protein>
<reference evidence="1" key="1">
    <citation type="submission" date="2014-09" db="EMBL/GenBank/DDBJ databases">
        <authorList>
            <person name="Magalhaes I.L.F."/>
            <person name="Oliveira U."/>
            <person name="Santos F.R."/>
            <person name="Vidigal T.H.D.A."/>
            <person name="Brescovit A.D."/>
            <person name="Santos A.J."/>
        </authorList>
    </citation>
    <scope>NUCLEOTIDE SEQUENCE</scope>
    <source>
        <tissue evidence="1">Shoot tissue taken approximately 20 cm above the soil surface</tissue>
    </source>
</reference>
<proteinExistence type="predicted"/>
<dbReference type="AlphaFoldDB" id="A0A0A8YHP0"/>
<sequence length="49" mass="5995">MNKKENTIHAKVINQMNQNGAMKNWIKDYTETRHYIHLEREKEKKTSYT</sequence>
<accession>A0A0A8YHP0</accession>
<reference evidence="1" key="2">
    <citation type="journal article" date="2015" name="Data Brief">
        <title>Shoot transcriptome of the giant reed, Arundo donax.</title>
        <authorList>
            <person name="Barrero R.A."/>
            <person name="Guerrero F.D."/>
            <person name="Moolhuijzen P."/>
            <person name="Goolsby J.A."/>
            <person name="Tidwell J."/>
            <person name="Bellgard S.E."/>
            <person name="Bellgard M.I."/>
        </authorList>
    </citation>
    <scope>NUCLEOTIDE SEQUENCE</scope>
    <source>
        <tissue evidence="1">Shoot tissue taken approximately 20 cm above the soil surface</tissue>
    </source>
</reference>
<organism evidence="1">
    <name type="scientific">Arundo donax</name>
    <name type="common">Giant reed</name>
    <name type="synonym">Donax arundinaceus</name>
    <dbReference type="NCBI Taxonomy" id="35708"/>
    <lineage>
        <taxon>Eukaryota</taxon>
        <taxon>Viridiplantae</taxon>
        <taxon>Streptophyta</taxon>
        <taxon>Embryophyta</taxon>
        <taxon>Tracheophyta</taxon>
        <taxon>Spermatophyta</taxon>
        <taxon>Magnoliopsida</taxon>
        <taxon>Liliopsida</taxon>
        <taxon>Poales</taxon>
        <taxon>Poaceae</taxon>
        <taxon>PACMAD clade</taxon>
        <taxon>Arundinoideae</taxon>
        <taxon>Arundineae</taxon>
        <taxon>Arundo</taxon>
    </lineage>
</organism>